<dbReference type="Proteomes" id="UP000799049">
    <property type="component" value="Unassembled WGS sequence"/>
</dbReference>
<accession>A0A8K0F1A7</accession>
<protein>
    <submittedName>
        <fullName evidence="4">Conserved mitochondrial MPP superfamily/AAA_23/ABC_ATPase domains-containing protein</fullName>
    </submittedName>
</protein>
<evidence type="ECO:0000259" key="3">
    <source>
        <dbReference type="Pfam" id="PF13476"/>
    </source>
</evidence>
<dbReference type="InterPro" id="IPR024654">
    <property type="entry name" value="Calcineurin-like_PHP_lpxH"/>
</dbReference>
<keyword evidence="1" id="KW-0175">Coiled coil</keyword>
<evidence type="ECO:0000313" key="4">
    <source>
        <dbReference type="EMBL" id="KAF0853111.1"/>
    </source>
</evidence>
<dbReference type="InterPro" id="IPR027417">
    <property type="entry name" value="P-loop_NTPase"/>
</dbReference>
<dbReference type="SUPFAM" id="SSF52540">
    <property type="entry name" value="P-loop containing nucleoside triphosphate hydrolases"/>
    <property type="match status" value="1"/>
</dbReference>
<dbReference type="GO" id="GO:0016887">
    <property type="term" value="F:ATP hydrolysis activity"/>
    <property type="evidence" value="ECO:0007669"/>
    <property type="project" value="InterPro"/>
</dbReference>
<dbReference type="EMBL" id="VRVR01000002">
    <property type="protein sequence ID" value="KAF0853111.1"/>
    <property type="molecule type" value="Genomic_DNA"/>
</dbReference>
<dbReference type="InterPro" id="IPR029052">
    <property type="entry name" value="Metallo-depent_PP-like"/>
</dbReference>
<dbReference type="PANTHER" id="PTHR32114">
    <property type="entry name" value="ABC TRANSPORTER ABCH.3"/>
    <property type="match status" value="1"/>
</dbReference>
<name>A0A8K0F1A7_ANDGO</name>
<dbReference type="OrthoDB" id="18797at2759"/>
<comment type="caution">
    <text evidence="4">The sequence shown here is derived from an EMBL/GenBank/DDBJ whole genome shotgun (WGS) entry which is preliminary data.</text>
</comment>
<keyword evidence="5" id="KW-1185">Reference proteome</keyword>
<gene>
    <name evidence="4" type="ORF">ANDGO_03038</name>
</gene>
<dbReference type="Pfam" id="PF13476">
    <property type="entry name" value="AAA_23"/>
    <property type="match status" value="1"/>
</dbReference>
<feature type="coiled-coil region" evidence="1">
    <location>
        <begin position="859"/>
        <end position="886"/>
    </location>
</feature>
<dbReference type="AlphaFoldDB" id="A0A8K0F1A7"/>
<evidence type="ECO:0000256" key="1">
    <source>
        <dbReference type="SAM" id="Coils"/>
    </source>
</evidence>
<sequence>MNSRVLGTFAPLRRLSATAPNSNLKWGLVSDIHFDERVLDRVAECGEWVVETFRLQTVSHIFVCGDVLNTRDSVHIGALNEAMKWIADLSRVAPVSVILGNHDTHLRDSGSISSLDAIAQFQNHLARTRLYKEPSIVVIDGVQCAMLPYALRDDALARFVHAHFPDAESKRRAVAFAHAEIPGAKISRRVDVSRLLSSAEISYTHRLLEDHRALETGPAEVSQEKPASQRGHYLDGFKMAFSGHFHVHQCVRPEIMYVGAPLQHHFGDAGDPRGVLVFDPVRNDVQRILNPKWDVFRHVSVSSQADMDALLTRTDFRGKAVTAVVTEPSLDRNRIQDIIRDLGTISSRVQPMWLSKMTARQQFNVSVGDRTSSGTAVPLRREEWLSSMVQNFVHSALSTSPMSFQSRCIAAGERLFSNAQQGKGRSGGGANVSNARGFVADLKRVGITNFMSCKGEHVLEFSASSDAVWMVTGMNGAGKSLIMEAISWCLFGKLLRSDMAIKDVVNDSCDAESACVVRVSFGNGFEIERRRNRSSRVNQVTVFQDNVELSRFSKGTVGASDEDISLNLLGIDFDTFSRSVIVSEEILSSYFASAGHKDRVLFVEKIFGLGDLDDAHIVCRAQLRQTEEAHERARVQLLEYRRVVRDSEFEFQRLSSSQQELQLHIAESQTMVSTMEGKLAVLQTGLQENAAQSDALFSALSISGVTDGDGDGDAMNMNDVHPLQRRGLLQHEAQRTHVHQQPSSLHLKRSLFLDVHSAFAAYIQKWQRLEDCIETQGSPVVVAVHSANQRLHDCLVSVRSSCIPDGNETPVQCIQNAGQPQPQPQRHESIAELRKRRFTEIQTRNKQALSDFQATLTSLSKAQARLTFLQDEVRRTNSQMSTLLEKSRDEASRISTQETAVSDLADKKNELEFWMEALDRGRKSSGPNADVPATLRSFILKSAVETLNKILAEYSALLFRNTTIPLTVKLDSQLKLLGDIGKRSAGQRKRVDLCILFALFEVLRLNATFQPRFLMLDEVFDSLDDNGQLAILDMFWDLTSRFGSIFVVSHSMQLKALDSRSMNRIAVSFDARCGTHFQTVVHMKKTVEKMLPVESSIEKQL</sequence>
<dbReference type="SUPFAM" id="SSF56300">
    <property type="entry name" value="Metallo-dependent phosphatases"/>
    <property type="match status" value="1"/>
</dbReference>
<dbReference type="Gene3D" id="3.60.21.10">
    <property type="match status" value="1"/>
</dbReference>
<dbReference type="CDD" id="cd00267">
    <property type="entry name" value="ABC_ATPase"/>
    <property type="match status" value="1"/>
</dbReference>
<dbReference type="PANTHER" id="PTHR32114:SF2">
    <property type="entry name" value="ABC TRANSPORTER ABCH.3"/>
    <property type="match status" value="1"/>
</dbReference>
<feature type="domain" description="Calcineurin-like phosphoesterase" evidence="2">
    <location>
        <begin position="25"/>
        <end position="162"/>
    </location>
</feature>
<organism evidence="4 5">
    <name type="scientific">Andalucia godoyi</name>
    <name type="common">Flagellate</name>
    <dbReference type="NCBI Taxonomy" id="505711"/>
    <lineage>
        <taxon>Eukaryota</taxon>
        <taxon>Discoba</taxon>
        <taxon>Jakobida</taxon>
        <taxon>Andalucina</taxon>
        <taxon>Andaluciidae</taxon>
        <taxon>Andalucia</taxon>
    </lineage>
</organism>
<dbReference type="Gene3D" id="3.40.50.300">
    <property type="entry name" value="P-loop containing nucleotide triphosphate hydrolases"/>
    <property type="match status" value="2"/>
</dbReference>
<dbReference type="GO" id="GO:0006302">
    <property type="term" value="P:double-strand break repair"/>
    <property type="evidence" value="ECO:0007669"/>
    <property type="project" value="InterPro"/>
</dbReference>
<reference evidence="4" key="1">
    <citation type="submission" date="2019-09" db="EMBL/GenBank/DDBJ databases">
        <title>The Mitochondrial Proteome of the Jakobid, Andalucia godoyi, a Protist With the Most Gene-Rich and Bacteria-Like Mitochondrial Genome.</title>
        <authorList>
            <person name="Gray M.W."/>
            <person name="Burger G."/>
            <person name="Derelle R."/>
            <person name="Klimes V."/>
            <person name="Leger M."/>
            <person name="Sarrasin M."/>
            <person name="Vlcek C."/>
            <person name="Roger A.J."/>
            <person name="Elias M."/>
            <person name="Lang B.F."/>
        </authorList>
    </citation>
    <scope>NUCLEOTIDE SEQUENCE</scope>
    <source>
        <strain evidence="4">And28</strain>
    </source>
</reference>
<dbReference type="Pfam" id="PF12850">
    <property type="entry name" value="Metallophos_2"/>
    <property type="match status" value="1"/>
</dbReference>
<feature type="domain" description="Rad50/SbcC-type AAA" evidence="3">
    <location>
        <begin position="445"/>
        <end position="632"/>
    </location>
</feature>
<evidence type="ECO:0000313" key="5">
    <source>
        <dbReference type="Proteomes" id="UP000799049"/>
    </source>
</evidence>
<dbReference type="InterPro" id="IPR038729">
    <property type="entry name" value="Rad50/SbcC_AAA"/>
</dbReference>
<dbReference type="CDD" id="cd00838">
    <property type="entry name" value="MPP_superfamily"/>
    <property type="match status" value="1"/>
</dbReference>
<proteinExistence type="predicted"/>
<evidence type="ECO:0000259" key="2">
    <source>
        <dbReference type="Pfam" id="PF12850"/>
    </source>
</evidence>